<reference evidence="1 2" key="1">
    <citation type="submission" date="2015-03" db="EMBL/GenBank/DDBJ databases">
        <authorList>
            <person name="Hassan Y.I."/>
            <person name="Lepp D."/>
            <person name="Li X.-Z."/>
            <person name="Zhou T."/>
        </authorList>
    </citation>
    <scope>NUCLEOTIDE SEQUENCE [LARGE SCALE GENOMIC DNA]</scope>
    <source>
        <strain evidence="1 2">BD-c194</strain>
    </source>
</reference>
<dbReference type="Gene3D" id="3.30.1330.40">
    <property type="entry name" value="RutC-like"/>
    <property type="match status" value="1"/>
</dbReference>
<dbReference type="InterPro" id="IPR006175">
    <property type="entry name" value="YjgF/YER057c/UK114"/>
</dbReference>
<proteinExistence type="predicted"/>
<organism evidence="1 2">
    <name type="scientific">Devosia geojensis</name>
    <dbReference type="NCBI Taxonomy" id="443610"/>
    <lineage>
        <taxon>Bacteria</taxon>
        <taxon>Pseudomonadati</taxon>
        <taxon>Pseudomonadota</taxon>
        <taxon>Alphaproteobacteria</taxon>
        <taxon>Hyphomicrobiales</taxon>
        <taxon>Devosiaceae</taxon>
        <taxon>Devosia</taxon>
    </lineage>
</organism>
<evidence type="ECO:0000313" key="1">
    <source>
        <dbReference type="EMBL" id="KKB11188.1"/>
    </source>
</evidence>
<dbReference type="AlphaFoldDB" id="A0A0F5FQU2"/>
<dbReference type="SUPFAM" id="SSF55298">
    <property type="entry name" value="YjgF-like"/>
    <property type="match status" value="1"/>
</dbReference>
<gene>
    <name evidence="1" type="ORF">VE25_13935</name>
</gene>
<sequence>MTSPIEKLREYGYELPAPKPPVASYVPVVRTGNLVYVSGQISSNEFGVVQGLLGDTMNVVQGGNAAELAALNILAQLVHIGGIRLEDITRVVKLTVLVASTPEFTEQHLVANGASNLLVGVLGDKGKHARAAFGVTSLPLGAAVEIDAVVEVAGQ</sequence>
<dbReference type="PANTHER" id="PTHR43760:SF1">
    <property type="entry name" value="ENDORIBONUCLEASE L-PSP_CHORISMATE MUTASE-LIKE DOMAIN-CONTAINING PROTEIN"/>
    <property type="match status" value="1"/>
</dbReference>
<dbReference type="RefSeq" id="WP_046109252.1">
    <property type="nucleotide sequence ID" value="NZ_JZEX01000121.1"/>
</dbReference>
<dbReference type="STRING" id="443610.VE25_13935"/>
<evidence type="ECO:0000313" key="2">
    <source>
        <dbReference type="Proteomes" id="UP000033632"/>
    </source>
</evidence>
<dbReference type="Proteomes" id="UP000033632">
    <property type="component" value="Unassembled WGS sequence"/>
</dbReference>
<dbReference type="PATRIC" id="fig|443610.3.peg.1030"/>
<comment type="caution">
    <text evidence="1">The sequence shown here is derived from an EMBL/GenBank/DDBJ whole genome shotgun (WGS) entry which is preliminary data.</text>
</comment>
<keyword evidence="2" id="KW-1185">Reference proteome</keyword>
<dbReference type="InterPro" id="IPR035959">
    <property type="entry name" value="RutC-like_sf"/>
</dbReference>
<dbReference type="OrthoDB" id="9806350at2"/>
<protein>
    <submittedName>
        <fullName evidence="1">Endoribonuclease</fullName>
    </submittedName>
</protein>
<dbReference type="InterPro" id="IPR013813">
    <property type="entry name" value="Endoribo_LPSP/chorism_mut-like"/>
</dbReference>
<accession>A0A0F5FQU2</accession>
<name>A0A0F5FQU2_9HYPH</name>
<dbReference type="Pfam" id="PF01042">
    <property type="entry name" value="Ribonuc_L-PSP"/>
    <property type="match status" value="1"/>
</dbReference>
<dbReference type="PANTHER" id="PTHR43760">
    <property type="entry name" value="ENDORIBONUCLEASE-RELATED"/>
    <property type="match status" value="1"/>
</dbReference>
<dbReference type="EMBL" id="JZEX01000121">
    <property type="protein sequence ID" value="KKB11188.1"/>
    <property type="molecule type" value="Genomic_DNA"/>
</dbReference>
<dbReference type="CDD" id="cd02199">
    <property type="entry name" value="YjgF_YER057c_UK114_like_1"/>
    <property type="match status" value="1"/>
</dbReference>